<reference evidence="2 3" key="1">
    <citation type="submission" date="2013-02" db="EMBL/GenBank/DDBJ databases">
        <authorList>
            <person name="Fiebig A."/>
            <person name="Goeker M."/>
            <person name="Klenk H.-P.P."/>
        </authorList>
    </citation>
    <scope>NUCLEOTIDE SEQUENCE [LARGE SCALE GENOMIC DNA]</scope>
    <source>
        <strain evidence="2 3">DSM 19309</strain>
    </source>
</reference>
<dbReference type="HOGENOM" id="CLU_091428_2_0_5"/>
<dbReference type="InterPro" id="IPR038725">
    <property type="entry name" value="YdaG_split_barrel_FMN-bd"/>
</dbReference>
<evidence type="ECO:0000259" key="1">
    <source>
        <dbReference type="Pfam" id="PF16242"/>
    </source>
</evidence>
<evidence type="ECO:0000313" key="3">
    <source>
        <dbReference type="Proteomes" id="UP000019666"/>
    </source>
</evidence>
<dbReference type="Gene3D" id="2.30.110.10">
    <property type="entry name" value="Electron Transport, Fmn-binding Protein, Chain A"/>
    <property type="match status" value="1"/>
</dbReference>
<gene>
    <name evidence="2" type="ORF">Rumeso_02921</name>
</gene>
<accession>A0A017HME3</accession>
<protein>
    <submittedName>
        <fullName evidence="2">General stress protein</fullName>
    </submittedName>
</protein>
<dbReference type="PANTHER" id="PTHR34818">
    <property type="entry name" value="PROTEIN BLI-3"/>
    <property type="match status" value="1"/>
</dbReference>
<name>A0A017HME3_9RHOB</name>
<dbReference type="SUPFAM" id="SSF50475">
    <property type="entry name" value="FMN-binding split barrel"/>
    <property type="match status" value="1"/>
</dbReference>
<comment type="caution">
    <text evidence="2">The sequence shown here is derived from an EMBL/GenBank/DDBJ whole genome shotgun (WGS) entry which is preliminary data.</text>
</comment>
<feature type="domain" description="General stress protein FMN-binding split barrel" evidence="1">
    <location>
        <begin position="14"/>
        <end position="148"/>
    </location>
</feature>
<sequence>MADTQQKDAELEARFWAALRKDMTVMLGLGTEIEYRPMTAQLLDDKDEGPLWFFTSTQTDLGRHVQGGAKEASFHFVSKGHDVWATVSGMLQADNNRAVIDKLWNSYVAAWYEGGKDDPTLLLLRMDPSHAKIWKDGSSLVAYALTLLGRDPQKDYQDNVASVNLR</sequence>
<dbReference type="PATRIC" id="fig|442562.3.peg.2875"/>
<dbReference type="Proteomes" id="UP000019666">
    <property type="component" value="Unassembled WGS sequence"/>
</dbReference>
<dbReference type="Pfam" id="PF16242">
    <property type="entry name" value="Pyrid_ox_like"/>
    <property type="match status" value="1"/>
</dbReference>
<dbReference type="InterPro" id="IPR052917">
    <property type="entry name" value="Stress-Dev_Protein"/>
</dbReference>
<dbReference type="PANTHER" id="PTHR34818:SF1">
    <property type="entry name" value="PROTEIN BLI-3"/>
    <property type="match status" value="1"/>
</dbReference>
<dbReference type="InterPro" id="IPR012349">
    <property type="entry name" value="Split_barrel_FMN-bd"/>
</dbReference>
<proteinExistence type="predicted"/>
<keyword evidence="3" id="KW-1185">Reference proteome</keyword>
<evidence type="ECO:0000313" key="2">
    <source>
        <dbReference type="EMBL" id="EYD75511.1"/>
    </source>
</evidence>
<organism evidence="2 3">
    <name type="scientific">Rubellimicrobium mesophilum DSM 19309</name>
    <dbReference type="NCBI Taxonomy" id="442562"/>
    <lineage>
        <taxon>Bacteria</taxon>
        <taxon>Pseudomonadati</taxon>
        <taxon>Pseudomonadota</taxon>
        <taxon>Alphaproteobacteria</taxon>
        <taxon>Rhodobacterales</taxon>
        <taxon>Roseobacteraceae</taxon>
        <taxon>Rubellimicrobium</taxon>
    </lineage>
</organism>
<dbReference type="AlphaFoldDB" id="A0A017HME3"/>
<dbReference type="STRING" id="442562.Rumeso_02921"/>
<dbReference type="RefSeq" id="WP_037277672.1">
    <property type="nucleotide sequence ID" value="NZ_KK088525.1"/>
</dbReference>
<dbReference type="OrthoDB" id="1432662at2"/>
<dbReference type="EMBL" id="AOSK01000077">
    <property type="protein sequence ID" value="EYD75511.1"/>
    <property type="molecule type" value="Genomic_DNA"/>
</dbReference>